<accession>A0A3S5BJQ9</accession>
<reference evidence="2" key="1">
    <citation type="submission" date="2018-11" db="EMBL/GenBank/DDBJ databases">
        <authorList>
            <consortium name="Pathogen Informatics"/>
        </authorList>
    </citation>
    <scope>NUCLEOTIDE SEQUENCE</scope>
</reference>
<feature type="region of interest" description="Disordered" evidence="1">
    <location>
        <begin position="104"/>
        <end position="129"/>
    </location>
</feature>
<gene>
    <name evidence="2" type="ORF">PXEA_LOCUS20256</name>
</gene>
<proteinExistence type="predicted"/>
<evidence type="ECO:0000313" key="3">
    <source>
        <dbReference type="Proteomes" id="UP000784294"/>
    </source>
</evidence>
<dbReference type="EMBL" id="CAAALY010082942">
    <property type="protein sequence ID" value="VEL26816.1"/>
    <property type="molecule type" value="Genomic_DNA"/>
</dbReference>
<organism evidence="2 3">
    <name type="scientific">Protopolystoma xenopodis</name>
    <dbReference type="NCBI Taxonomy" id="117903"/>
    <lineage>
        <taxon>Eukaryota</taxon>
        <taxon>Metazoa</taxon>
        <taxon>Spiralia</taxon>
        <taxon>Lophotrochozoa</taxon>
        <taxon>Platyhelminthes</taxon>
        <taxon>Monogenea</taxon>
        <taxon>Polyopisthocotylea</taxon>
        <taxon>Polystomatidea</taxon>
        <taxon>Polystomatidae</taxon>
        <taxon>Protopolystoma</taxon>
    </lineage>
</organism>
<dbReference type="Proteomes" id="UP000784294">
    <property type="component" value="Unassembled WGS sequence"/>
</dbReference>
<protein>
    <submittedName>
        <fullName evidence="2">Uncharacterized protein</fullName>
    </submittedName>
</protein>
<evidence type="ECO:0000313" key="2">
    <source>
        <dbReference type="EMBL" id="VEL26816.1"/>
    </source>
</evidence>
<feature type="non-terminal residue" evidence="2">
    <location>
        <position position="129"/>
    </location>
</feature>
<evidence type="ECO:0000256" key="1">
    <source>
        <dbReference type="SAM" id="MobiDB-lite"/>
    </source>
</evidence>
<name>A0A3S5BJQ9_9PLAT</name>
<sequence length="129" mass="14025">MACTFATTQAYASLTRGDAFSITPSDRLSDSRFSSAYHDLSGLAATLPRYHELTPSGLLLSPVRKQTFQEEVDTNTQAQIRTMTGAQMKAEDIRPLFGALVVKPGDLRQDGEGQGQESEAVDGRWKEGA</sequence>
<keyword evidence="3" id="KW-1185">Reference proteome</keyword>
<comment type="caution">
    <text evidence="2">The sequence shown here is derived from an EMBL/GenBank/DDBJ whole genome shotgun (WGS) entry which is preliminary data.</text>
</comment>
<dbReference type="AlphaFoldDB" id="A0A3S5BJQ9"/>